<evidence type="ECO:0000313" key="1">
    <source>
        <dbReference type="EMBL" id="CCA62555.1"/>
    </source>
</evidence>
<organism evidence="1">
    <name type="scientific">Escherichia coli</name>
    <dbReference type="NCBI Taxonomy" id="562"/>
    <lineage>
        <taxon>Bacteria</taxon>
        <taxon>Pseudomonadati</taxon>
        <taxon>Pseudomonadota</taxon>
        <taxon>Gammaproteobacteria</taxon>
        <taxon>Enterobacterales</taxon>
        <taxon>Enterobacteriaceae</taxon>
        <taxon>Escherichia</taxon>
    </lineage>
</organism>
<gene>
    <name evidence="1" type="ORF">pN3_053</name>
</gene>
<dbReference type="AlphaFoldDB" id="F6IBB8"/>
<protein>
    <submittedName>
        <fullName evidence="1">Uncharacterized protein</fullName>
    </submittedName>
</protein>
<sequence>MAPAGQPVQPGLTNDSRQILYPRRGLFKDLLTDAAEVTVTQGPVGEHLKVIEDIRPGQIPGFVYSLPEAFFFSELKNDSATVLSWQLPRWFMLGARLLARQKRCQLSKPYLLRWYAHIKEFLALPDVRCLQGRNKATN</sequence>
<dbReference type="EMBL" id="FR850039">
    <property type="protein sequence ID" value="CCA62555.1"/>
    <property type="molecule type" value="Genomic_DNA"/>
</dbReference>
<geneLocation type="plasmid" evidence="1">
    <name>IncN plasmid N3</name>
</geneLocation>
<reference evidence="1" key="2">
    <citation type="journal article" date="2012" name="BMC Microbiol.">
        <title>Fitness of Escherichia coli strains carrying expressed and partially silent IncN and IncP1 plasmids.</title>
        <authorList>
            <person name="Humphrey B."/>
            <person name="Thomson N.R."/>
            <person name="Thomas C.M."/>
            <person name="Brooks K."/>
            <person name="Sanders M."/>
            <person name="Delsol A.A."/>
            <person name="Roe J.M."/>
            <person name="Bennett P.M."/>
            <person name="Enne V.I."/>
        </authorList>
    </citation>
    <scope>NUCLEOTIDE SEQUENCE [LARGE SCALE GENOMIC DNA]</scope>
    <source>
        <strain evidence="1">345-2RifC</strain>
        <plasmid evidence="1">IncN plasmid N3</plasmid>
    </source>
</reference>
<reference evidence="1" key="1">
    <citation type="submission" date="2011-03" db="EMBL/GenBank/DDBJ databases">
        <authorList>
            <person name="Aslett M.A."/>
        </authorList>
    </citation>
    <scope>NUCLEOTIDE SEQUENCE</scope>
    <source>
        <strain evidence="1">345-2RifC</strain>
        <plasmid evidence="1">IncN plasmid N3</plasmid>
    </source>
</reference>
<name>F6IBB8_ECOLX</name>
<proteinExistence type="predicted"/>
<keyword evidence="1" id="KW-0614">Plasmid</keyword>
<accession>F6IBB8</accession>